<organism evidence="3 4">
    <name type="scientific">Actinotalea ferrariae CF5-4</name>
    <dbReference type="NCBI Taxonomy" id="948458"/>
    <lineage>
        <taxon>Bacteria</taxon>
        <taxon>Bacillati</taxon>
        <taxon>Actinomycetota</taxon>
        <taxon>Actinomycetes</taxon>
        <taxon>Micrococcales</taxon>
        <taxon>Cellulomonadaceae</taxon>
        <taxon>Actinotalea</taxon>
    </lineage>
</organism>
<dbReference type="RefSeq" id="WP_034227043.1">
    <property type="nucleotide sequence ID" value="NZ_AXCW01000159.1"/>
</dbReference>
<reference evidence="3 4" key="1">
    <citation type="submission" date="2014-01" db="EMBL/GenBank/DDBJ databases">
        <title>Actinotalea ferrariae CF5-4.</title>
        <authorList>
            <person name="Chen F."/>
            <person name="Li Y."/>
            <person name="Wang G."/>
        </authorList>
    </citation>
    <scope>NUCLEOTIDE SEQUENCE [LARGE SCALE GENOMIC DNA]</scope>
    <source>
        <strain evidence="3 4">CF5-4</strain>
    </source>
</reference>
<accession>A0A021VP03</accession>
<evidence type="ECO:0000256" key="2">
    <source>
        <dbReference type="SAM" id="Phobius"/>
    </source>
</evidence>
<dbReference type="AlphaFoldDB" id="A0A021VP03"/>
<comment type="caution">
    <text evidence="3">The sequence shown here is derived from an EMBL/GenBank/DDBJ whole genome shotgun (WGS) entry which is preliminary data.</text>
</comment>
<gene>
    <name evidence="3" type="ORF">N866_04780</name>
</gene>
<dbReference type="EMBL" id="AXCW01000159">
    <property type="protein sequence ID" value="EYR62856.1"/>
    <property type="molecule type" value="Genomic_DNA"/>
</dbReference>
<evidence type="ECO:0008006" key="5">
    <source>
        <dbReference type="Google" id="ProtNLM"/>
    </source>
</evidence>
<protein>
    <recommendedName>
        <fullName evidence="5">DUF2993 domain-containing protein</fullName>
    </recommendedName>
</protein>
<keyword evidence="4" id="KW-1185">Reference proteome</keyword>
<dbReference type="OrthoDB" id="3724212at2"/>
<proteinExistence type="predicted"/>
<sequence length="240" mass="24114">MERRRLLDGLVGAAVAVLVLVLVGVVGFLVLSEPAGRADGPSPRPTAGGGPGDRAGDAPAAPTDLSDGEVWMGDVALEAGSLATADGLLHDVQAEGVDVRTGPAGLTAASMVLDATVPFELVAEQIGEGVVVGAGPRGEATVERSAELLGRRLSVSARGTVEVVQGRLVIEPTSIDVGGGSFLSGVLAALVREAVTIEHTIQGIPEGMVLDDVAVQGDGFRARLVGEDVRLAPGDLAIAP</sequence>
<feature type="region of interest" description="Disordered" evidence="1">
    <location>
        <begin position="36"/>
        <end position="65"/>
    </location>
</feature>
<evidence type="ECO:0000256" key="1">
    <source>
        <dbReference type="SAM" id="MobiDB-lite"/>
    </source>
</evidence>
<dbReference type="Pfam" id="PF11209">
    <property type="entry name" value="LmeA"/>
    <property type="match status" value="1"/>
</dbReference>
<name>A0A021VP03_9CELL</name>
<keyword evidence="2" id="KW-1133">Transmembrane helix</keyword>
<feature type="transmembrane region" description="Helical" evidence="2">
    <location>
        <begin position="7"/>
        <end position="31"/>
    </location>
</feature>
<dbReference type="InterPro" id="IPR021373">
    <property type="entry name" value="DUF2993"/>
</dbReference>
<evidence type="ECO:0000313" key="4">
    <source>
        <dbReference type="Proteomes" id="UP000019753"/>
    </source>
</evidence>
<dbReference type="Proteomes" id="UP000019753">
    <property type="component" value="Unassembled WGS sequence"/>
</dbReference>
<keyword evidence="2" id="KW-0812">Transmembrane</keyword>
<evidence type="ECO:0000313" key="3">
    <source>
        <dbReference type="EMBL" id="EYR62856.1"/>
    </source>
</evidence>
<keyword evidence="2" id="KW-0472">Membrane</keyword>